<keyword evidence="2" id="KW-1185">Reference proteome</keyword>
<name>A0A7R8D954_LEPSM</name>
<reference evidence="1" key="1">
    <citation type="submission" date="2021-02" db="EMBL/GenBank/DDBJ databases">
        <authorList>
            <person name="Bekaert M."/>
        </authorList>
    </citation>
    <scope>NUCLEOTIDE SEQUENCE</scope>
    <source>
        <strain evidence="1">IoA-00</strain>
    </source>
</reference>
<dbReference type="EMBL" id="HG994587">
    <property type="protein sequence ID" value="CAF3014445.1"/>
    <property type="molecule type" value="Genomic_DNA"/>
</dbReference>
<sequence>MKILHLFIPLSCLLTSITFDPIQASIFLPTPASLPKPNVPIIKRRKVKKNKKGRRQIGNEALNKLLRELELIPEPKELMQREPESSFIIRRTKEKRKKEALTN</sequence>
<protein>
    <submittedName>
        <fullName evidence="1">(salmon louse) hypothetical protein</fullName>
    </submittedName>
</protein>
<dbReference type="AlphaFoldDB" id="A0A7R8D954"/>
<proteinExistence type="predicted"/>
<gene>
    <name evidence="1" type="ORF">LSAA_13867</name>
</gene>
<organism evidence="1 2">
    <name type="scientific">Lepeophtheirus salmonis</name>
    <name type="common">Salmon louse</name>
    <name type="synonym">Caligus salmonis</name>
    <dbReference type="NCBI Taxonomy" id="72036"/>
    <lineage>
        <taxon>Eukaryota</taxon>
        <taxon>Metazoa</taxon>
        <taxon>Ecdysozoa</taxon>
        <taxon>Arthropoda</taxon>
        <taxon>Crustacea</taxon>
        <taxon>Multicrustacea</taxon>
        <taxon>Hexanauplia</taxon>
        <taxon>Copepoda</taxon>
        <taxon>Siphonostomatoida</taxon>
        <taxon>Caligidae</taxon>
        <taxon>Lepeophtheirus</taxon>
    </lineage>
</organism>
<dbReference type="Proteomes" id="UP000675881">
    <property type="component" value="Chromosome 8"/>
</dbReference>
<dbReference type="OrthoDB" id="8191503at2759"/>
<evidence type="ECO:0000313" key="1">
    <source>
        <dbReference type="EMBL" id="CAF3014445.1"/>
    </source>
</evidence>
<accession>A0A7R8D954</accession>
<evidence type="ECO:0000313" key="2">
    <source>
        <dbReference type="Proteomes" id="UP000675881"/>
    </source>
</evidence>